<evidence type="ECO:0000313" key="8">
    <source>
        <dbReference type="Proteomes" id="UP000327493"/>
    </source>
</evidence>
<reference evidence="7 8" key="1">
    <citation type="submission" date="2019-08" db="EMBL/GenBank/DDBJ databases">
        <title>A chromosome-level genome assembly, high-density linkage maps, and genome scans reveal the genomic architecture of hybrid incompatibilities underlying speciation via character displacement in darters (Percidae: Etheostominae).</title>
        <authorList>
            <person name="Moran R.L."/>
            <person name="Catchen J.M."/>
            <person name="Fuller R.C."/>
        </authorList>
    </citation>
    <scope>NUCLEOTIDE SEQUENCE [LARGE SCALE GENOMIC DNA]</scope>
    <source>
        <strain evidence="7">EspeVRDwgs_2016</strain>
        <tissue evidence="7">Muscle</tissue>
    </source>
</reference>
<sequence length="403" mass="44975">METNSVIVIAGCDLTKNLESFVMCPIKKKKELCFYCFFIIDRDLPHYPPCLFFFFSVLTTVTALFDRPEEETDAVPLPTEMAGGCLSCFFTYVSVLLLGVCLHDVEASSCQRVIHKKVGDTVEFSLCLPTEGVTTARWKYKDSIIADRDDVSGEHQFKGRVDLNSTNFSLTVRRLTLKDSGDFSFVSEGEGGSQRKTVTFTLKVHEPLTVIIVSNSTWHTLNESCTVLLECRATSYISNSDITYTWAVRNQTRDGPRLEYIIKPQDEDTKFTCTISNEVRKTVATKTETCRNSTAGTQETGPNFMVHLSVAGVVCGLIVVIVGVTVCVCHRKQRQEAVDSNDLTVYADISDVAIADETMKPCTLYETIDPRIDTVTPGPQTVYDKIQISRMRKASVSPYQEIS</sequence>
<dbReference type="Proteomes" id="UP000327493">
    <property type="component" value="Chromosome 19"/>
</dbReference>
<evidence type="ECO:0000256" key="5">
    <source>
        <dbReference type="SAM" id="Phobius"/>
    </source>
</evidence>
<accession>A0A5J5CLU5</accession>
<keyword evidence="5" id="KW-0812">Transmembrane</keyword>
<protein>
    <recommendedName>
        <fullName evidence="6">Ig-like domain-containing protein</fullName>
    </recommendedName>
</protein>
<evidence type="ECO:0000256" key="1">
    <source>
        <dbReference type="ARBA" id="ARBA00004370"/>
    </source>
</evidence>
<dbReference type="InterPro" id="IPR013783">
    <property type="entry name" value="Ig-like_fold"/>
</dbReference>
<dbReference type="GO" id="GO:0016020">
    <property type="term" value="C:membrane"/>
    <property type="evidence" value="ECO:0007669"/>
    <property type="project" value="UniProtKB-SubCell"/>
</dbReference>
<keyword evidence="4" id="KW-0325">Glycoprotein</keyword>
<dbReference type="Gene3D" id="2.60.40.10">
    <property type="entry name" value="Immunoglobulins"/>
    <property type="match status" value="2"/>
</dbReference>
<dbReference type="InterPro" id="IPR007110">
    <property type="entry name" value="Ig-like_dom"/>
</dbReference>
<evidence type="ECO:0000256" key="3">
    <source>
        <dbReference type="ARBA" id="ARBA00023136"/>
    </source>
</evidence>
<feature type="domain" description="Ig-like" evidence="6">
    <location>
        <begin position="207"/>
        <end position="284"/>
    </location>
</feature>
<comment type="caution">
    <text evidence="7">The sequence shown here is derived from an EMBL/GenBank/DDBJ whole genome shotgun (WGS) entry which is preliminary data.</text>
</comment>
<dbReference type="PANTHER" id="PTHR12080:SF48">
    <property type="entry name" value="IMMUNOGLOBULIN SUBTYPE DOMAIN-CONTAINING PROTEIN"/>
    <property type="match status" value="1"/>
</dbReference>
<dbReference type="EMBL" id="VOFY01000019">
    <property type="protein sequence ID" value="KAA8582614.1"/>
    <property type="molecule type" value="Genomic_DNA"/>
</dbReference>
<dbReference type="AlphaFoldDB" id="A0A5J5CLU5"/>
<dbReference type="PROSITE" id="PS50835">
    <property type="entry name" value="IG_LIKE"/>
    <property type="match status" value="1"/>
</dbReference>
<keyword evidence="3 5" id="KW-0472">Membrane</keyword>
<feature type="transmembrane region" description="Helical" evidence="5">
    <location>
        <begin position="304"/>
        <end position="328"/>
    </location>
</feature>
<dbReference type="InterPro" id="IPR036179">
    <property type="entry name" value="Ig-like_dom_sf"/>
</dbReference>
<dbReference type="PANTHER" id="PTHR12080">
    <property type="entry name" value="SIGNALING LYMPHOCYTIC ACTIVATION MOLECULE"/>
    <property type="match status" value="1"/>
</dbReference>
<evidence type="ECO:0000313" key="7">
    <source>
        <dbReference type="EMBL" id="KAA8582614.1"/>
    </source>
</evidence>
<keyword evidence="5" id="KW-1133">Transmembrane helix</keyword>
<evidence type="ECO:0000256" key="4">
    <source>
        <dbReference type="ARBA" id="ARBA00023180"/>
    </source>
</evidence>
<proteinExistence type="predicted"/>
<keyword evidence="8" id="KW-1185">Reference proteome</keyword>
<dbReference type="InterPro" id="IPR015631">
    <property type="entry name" value="CD2/SLAM_rcpt"/>
</dbReference>
<name>A0A5J5CLU5_9PERO</name>
<keyword evidence="2" id="KW-0732">Signal</keyword>
<dbReference type="SUPFAM" id="SSF48726">
    <property type="entry name" value="Immunoglobulin"/>
    <property type="match status" value="2"/>
</dbReference>
<organism evidence="7 8">
    <name type="scientific">Etheostoma spectabile</name>
    <name type="common">orangethroat darter</name>
    <dbReference type="NCBI Taxonomy" id="54343"/>
    <lineage>
        <taxon>Eukaryota</taxon>
        <taxon>Metazoa</taxon>
        <taxon>Chordata</taxon>
        <taxon>Craniata</taxon>
        <taxon>Vertebrata</taxon>
        <taxon>Euteleostomi</taxon>
        <taxon>Actinopterygii</taxon>
        <taxon>Neopterygii</taxon>
        <taxon>Teleostei</taxon>
        <taxon>Neoteleostei</taxon>
        <taxon>Acanthomorphata</taxon>
        <taxon>Eupercaria</taxon>
        <taxon>Perciformes</taxon>
        <taxon>Percoidei</taxon>
        <taxon>Percidae</taxon>
        <taxon>Etheostomatinae</taxon>
        <taxon>Etheostoma</taxon>
    </lineage>
</organism>
<gene>
    <name evidence="7" type="ORF">FQN60_006285</name>
</gene>
<evidence type="ECO:0000256" key="2">
    <source>
        <dbReference type="ARBA" id="ARBA00022729"/>
    </source>
</evidence>
<evidence type="ECO:0000259" key="6">
    <source>
        <dbReference type="PROSITE" id="PS50835"/>
    </source>
</evidence>
<comment type="subcellular location">
    <subcellularLocation>
        <location evidence="1">Membrane</location>
    </subcellularLocation>
</comment>